<evidence type="ECO:0000313" key="6">
    <source>
        <dbReference type="Proteomes" id="UP000233293"/>
    </source>
</evidence>
<dbReference type="OrthoDB" id="9797151at2"/>
<evidence type="ECO:0000256" key="1">
    <source>
        <dbReference type="ARBA" id="ARBA00004275"/>
    </source>
</evidence>
<dbReference type="InterPro" id="IPR051053">
    <property type="entry name" value="ECH/Chromodomain_protein"/>
</dbReference>
<keyword evidence="3" id="KW-0576">Peroxisome</keyword>
<evidence type="ECO:0000256" key="2">
    <source>
        <dbReference type="ARBA" id="ARBA00005254"/>
    </source>
</evidence>
<proteinExistence type="inferred from homology"/>
<dbReference type="Gene3D" id="3.90.226.10">
    <property type="entry name" value="2-enoyl-CoA Hydratase, Chain A, domain 1"/>
    <property type="match status" value="1"/>
</dbReference>
<dbReference type="InterPro" id="IPR029045">
    <property type="entry name" value="ClpP/crotonase-like_dom_sf"/>
</dbReference>
<name>A0A2N3PSB2_9PROT</name>
<dbReference type="RefSeq" id="WP_101251964.1">
    <property type="nucleotide sequence ID" value="NZ_PIUM01000022.1"/>
</dbReference>
<organism evidence="5 6">
    <name type="scientific">Telmatospirillum siberiense</name>
    <dbReference type="NCBI Taxonomy" id="382514"/>
    <lineage>
        <taxon>Bacteria</taxon>
        <taxon>Pseudomonadati</taxon>
        <taxon>Pseudomonadota</taxon>
        <taxon>Alphaproteobacteria</taxon>
        <taxon>Rhodospirillales</taxon>
        <taxon>Rhodospirillaceae</taxon>
        <taxon>Telmatospirillum</taxon>
    </lineage>
</organism>
<protein>
    <submittedName>
        <fullName evidence="5">Enoyl-CoA hydratase</fullName>
    </submittedName>
</protein>
<comment type="similarity">
    <text evidence="2">Belongs to the enoyl-CoA hydratase/isomerase family.</text>
</comment>
<dbReference type="EMBL" id="PIUM01000022">
    <property type="protein sequence ID" value="PKU23266.1"/>
    <property type="molecule type" value="Genomic_DNA"/>
</dbReference>
<dbReference type="Gene3D" id="1.10.12.10">
    <property type="entry name" value="Lyase 2-enoyl-coa Hydratase, Chain A, domain 2"/>
    <property type="match status" value="1"/>
</dbReference>
<dbReference type="GO" id="GO:0004165">
    <property type="term" value="F:delta(3)-delta(2)-enoyl-CoA isomerase activity"/>
    <property type="evidence" value="ECO:0007669"/>
    <property type="project" value="UniProtKB-ARBA"/>
</dbReference>
<reference evidence="6" key="1">
    <citation type="submission" date="2017-12" db="EMBL/GenBank/DDBJ databases">
        <title>Draft genome sequence of Telmatospirillum siberiense 26-4b1T, an acidotolerant peatland alphaproteobacterium potentially involved in sulfur cycling.</title>
        <authorList>
            <person name="Hausmann B."/>
            <person name="Pjevac P."/>
            <person name="Schreck K."/>
            <person name="Herbold C.W."/>
            <person name="Daims H."/>
            <person name="Wagner M."/>
            <person name="Pester M."/>
            <person name="Loy A."/>
        </authorList>
    </citation>
    <scope>NUCLEOTIDE SEQUENCE [LARGE SCALE GENOMIC DNA]</scope>
    <source>
        <strain evidence="6">26-4b1</strain>
    </source>
</reference>
<evidence type="ECO:0000256" key="3">
    <source>
        <dbReference type="ARBA" id="ARBA00023140"/>
    </source>
</evidence>
<dbReference type="InterPro" id="IPR001753">
    <property type="entry name" value="Enoyl-CoA_hydra/iso"/>
</dbReference>
<comment type="caution">
    <text evidence="5">The sequence shown here is derived from an EMBL/GenBank/DDBJ whole genome shotgun (WGS) entry which is preliminary data.</text>
</comment>
<comment type="subcellular location">
    <subcellularLocation>
        <location evidence="1">Peroxisome</location>
    </subcellularLocation>
</comment>
<keyword evidence="4" id="KW-0413">Isomerase</keyword>
<dbReference type="Proteomes" id="UP000233293">
    <property type="component" value="Unassembled WGS sequence"/>
</dbReference>
<dbReference type="AlphaFoldDB" id="A0A2N3PSB2"/>
<dbReference type="InterPro" id="IPR014748">
    <property type="entry name" value="Enoyl-CoA_hydra_C"/>
</dbReference>
<keyword evidence="6" id="KW-1185">Reference proteome</keyword>
<dbReference type="PANTHER" id="PTHR43684:SF1">
    <property type="entry name" value="ENOYL-COA DELTA ISOMERASE 2"/>
    <property type="match status" value="1"/>
</dbReference>
<gene>
    <name evidence="5" type="ORF">CWS72_17745</name>
</gene>
<accession>A0A2N3PSB2</accession>
<evidence type="ECO:0000256" key="4">
    <source>
        <dbReference type="ARBA" id="ARBA00023235"/>
    </source>
</evidence>
<sequence>MTDLIEISRDGAVQIVRMARPEKKNALTQAMYGGLANALAAGEKDDDLLVHVLAGAGADFTAGNDLNDFLALERLTGTDLERFLLTLAGLEKPVVAAVKGAAIGIGSTMLLHCDLVVAATDSRFQFPFVNLGLVPEAASSLLLPRLSGYQRAAELLLLGEPFDAGKAREIGLANAVVAVGEEEGAALALAHRLAARPRQALRQAKALLKREPEPVTERIAREARLFEAALRSEELREAVAAFREKRPPDFSRCR</sequence>
<dbReference type="PANTHER" id="PTHR43684">
    <property type="match status" value="1"/>
</dbReference>
<dbReference type="Pfam" id="PF00378">
    <property type="entry name" value="ECH_1"/>
    <property type="match status" value="1"/>
</dbReference>
<dbReference type="SUPFAM" id="SSF52096">
    <property type="entry name" value="ClpP/crotonase"/>
    <property type="match status" value="1"/>
</dbReference>
<evidence type="ECO:0000313" key="5">
    <source>
        <dbReference type="EMBL" id="PKU23266.1"/>
    </source>
</evidence>
<dbReference type="CDD" id="cd06558">
    <property type="entry name" value="crotonase-like"/>
    <property type="match status" value="1"/>
</dbReference>